<feature type="transmembrane region" description="Helical" evidence="12">
    <location>
        <begin position="246"/>
        <end position="267"/>
    </location>
</feature>
<feature type="transmembrane region" description="Helical" evidence="12">
    <location>
        <begin position="152"/>
        <end position="175"/>
    </location>
</feature>
<dbReference type="InterPro" id="IPR003352">
    <property type="entry name" value="PTS_EIIC"/>
</dbReference>
<evidence type="ECO:0000259" key="14">
    <source>
        <dbReference type="PROSITE" id="PS51103"/>
    </source>
</evidence>
<accession>A0A3S8S162</accession>
<evidence type="ECO:0000256" key="9">
    <source>
        <dbReference type="ARBA" id="ARBA00022989"/>
    </source>
</evidence>
<sequence length="500" mass="53892">MLAKLQKLGKSLMLPVATLPAAGILQGLGMIDYQNDIPLGALGGFLNQFVTPFMTSGALAILDNLPFIFAIGVAIGFAGDAVAALSAFIGYMVFTRVLAQVPLQMPFIPDDVKLNMGVLGGFFVGLWSAFLYNKYHNIKLPDWLGFFAGKRFVPIVTAASTMVFAVLIGMVWSPIQDVIADFGNWVVGLGGIGSFVFGTANRLLIPLGLHHVLNSIAWFQIGEYTNAAGEVVHGDLWRFFAGDPTAGMFMSGFFPIMMFAMPAVALAIIHTAKPSKRKFVGSIFMGSALASFLTGITEPLEFAFMFVAPLLYVVHAILTGLSGLIMYALDVHLGFSFSAGLIDYLVNIKLSTNAWLLFPVGLGFGVVYYFFFRILIAKLNLKTPGREEEGENEDDADKEEKWGAKPALEAEVNAGVDPAMPKASKAAQVLDHIGGANNIVSIDACITRLRLIVKDDKAVKDSELKKLGALGIIRLGQGAVQIVFGPQAESIKDEIKKIIR</sequence>
<dbReference type="GO" id="GO:0015764">
    <property type="term" value="P:N-acetylglucosamine transport"/>
    <property type="evidence" value="ECO:0007669"/>
    <property type="project" value="TreeGrafter"/>
</dbReference>
<evidence type="ECO:0000256" key="10">
    <source>
        <dbReference type="ARBA" id="ARBA00023136"/>
    </source>
</evidence>
<evidence type="ECO:0000256" key="4">
    <source>
        <dbReference type="ARBA" id="ARBA00022597"/>
    </source>
</evidence>
<evidence type="ECO:0000256" key="11">
    <source>
        <dbReference type="PROSITE-ProRule" id="PRU00421"/>
    </source>
</evidence>
<evidence type="ECO:0000259" key="13">
    <source>
        <dbReference type="PROSITE" id="PS51098"/>
    </source>
</evidence>
<proteinExistence type="predicted"/>
<feature type="transmembrane region" description="Helical" evidence="12">
    <location>
        <begin position="37"/>
        <end position="62"/>
    </location>
</feature>
<feature type="active site" description="Phosphocysteine intermediate; for EIIB activity" evidence="11">
    <location>
        <position position="445"/>
    </location>
</feature>
<evidence type="ECO:0000256" key="7">
    <source>
        <dbReference type="ARBA" id="ARBA00022692"/>
    </source>
</evidence>
<dbReference type="CDD" id="cd00212">
    <property type="entry name" value="PTS_IIB_glc"/>
    <property type="match status" value="1"/>
</dbReference>
<dbReference type="InterPro" id="IPR001996">
    <property type="entry name" value="PTS_IIB_1"/>
</dbReference>
<keyword evidence="9 12" id="KW-1133">Transmembrane helix</keyword>
<dbReference type="InterPro" id="IPR050429">
    <property type="entry name" value="PTS_Glucose_EIICBA"/>
</dbReference>
<keyword evidence="4 15" id="KW-0762">Sugar transport</keyword>
<dbReference type="EMBL" id="CP034248">
    <property type="protein sequence ID" value="AZK48946.1"/>
    <property type="molecule type" value="Genomic_DNA"/>
</dbReference>
<feature type="transmembrane region" description="Helical" evidence="12">
    <location>
        <begin position="354"/>
        <end position="376"/>
    </location>
</feature>
<dbReference type="Gene3D" id="3.30.1360.60">
    <property type="entry name" value="Glucose permease domain IIB"/>
    <property type="match status" value="1"/>
</dbReference>
<dbReference type="FunFam" id="3.30.1360.60:FF:000001">
    <property type="entry name" value="PTS system glucose-specific IIBC component PtsG"/>
    <property type="match status" value="1"/>
</dbReference>
<dbReference type="OrthoDB" id="9764327at2"/>
<keyword evidence="7 12" id="KW-0812">Transmembrane</keyword>
<dbReference type="InterPro" id="IPR036878">
    <property type="entry name" value="Glu_permease_IIB"/>
</dbReference>
<dbReference type="AlphaFoldDB" id="A0A3S8S162"/>
<dbReference type="SUPFAM" id="SSF55604">
    <property type="entry name" value="Glucose permease domain IIB"/>
    <property type="match status" value="1"/>
</dbReference>
<evidence type="ECO:0000256" key="3">
    <source>
        <dbReference type="ARBA" id="ARBA00022475"/>
    </source>
</evidence>
<feature type="transmembrane region" description="Helical" evidence="12">
    <location>
        <begin position="69"/>
        <end position="94"/>
    </location>
</feature>
<dbReference type="NCBIfam" id="TIGR00826">
    <property type="entry name" value="EIIB_glc"/>
    <property type="match status" value="1"/>
</dbReference>
<evidence type="ECO:0000256" key="12">
    <source>
        <dbReference type="SAM" id="Phobius"/>
    </source>
</evidence>
<keyword evidence="6" id="KW-0598">Phosphotransferase system</keyword>
<comment type="subcellular location">
    <subcellularLocation>
        <location evidence="1">Cell membrane</location>
        <topology evidence="1">Multi-pass membrane protein</topology>
    </subcellularLocation>
</comment>
<evidence type="ECO:0000313" key="15">
    <source>
        <dbReference type="EMBL" id="AZK48946.1"/>
    </source>
</evidence>
<dbReference type="PANTHER" id="PTHR30009">
    <property type="entry name" value="CYTOCHROME C-TYPE SYNTHESIS PROTEIN AND PTS TRANSMEMBRANE COMPONENT"/>
    <property type="match status" value="1"/>
</dbReference>
<evidence type="ECO:0000256" key="6">
    <source>
        <dbReference type="ARBA" id="ARBA00022683"/>
    </source>
</evidence>
<keyword evidence="8" id="KW-0418">Kinase</keyword>
<organism evidence="15 16">
    <name type="scientific">Paenibacillus lentus</name>
    <dbReference type="NCBI Taxonomy" id="1338368"/>
    <lineage>
        <taxon>Bacteria</taxon>
        <taxon>Bacillati</taxon>
        <taxon>Bacillota</taxon>
        <taxon>Bacilli</taxon>
        <taxon>Bacillales</taxon>
        <taxon>Paenibacillaceae</taxon>
        <taxon>Paenibacillus</taxon>
    </lineage>
</organism>
<dbReference type="GO" id="GO:0005886">
    <property type="term" value="C:plasma membrane"/>
    <property type="evidence" value="ECO:0007669"/>
    <property type="project" value="UniProtKB-SubCell"/>
</dbReference>
<name>A0A3S8S162_9BACL</name>
<dbReference type="RefSeq" id="WP_125085089.1">
    <property type="nucleotide sequence ID" value="NZ_CP034248.1"/>
</dbReference>
<keyword evidence="10 12" id="KW-0472">Membrane</keyword>
<evidence type="ECO:0000256" key="8">
    <source>
        <dbReference type="ARBA" id="ARBA00022777"/>
    </source>
</evidence>
<dbReference type="GO" id="GO:0090563">
    <property type="term" value="F:protein-phosphocysteine-sugar phosphotransferase activity"/>
    <property type="evidence" value="ECO:0007669"/>
    <property type="project" value="TreeGrafter"/>
</dbReference>
<gene>
    <name evidence="15" type="ORF">EIM92_09235</name>
</gene>
<feature type="transmembrane region" description="Helical" evidence="12">
    <location>
        <begin position="279"/>
        <end position="296"/>
    </location>
</feature>
<keyword evidence="5" id="KW-0808">Transferase</keyword>
<dbReference type="InterPro" id="IPR013013">
    <property type="entry name" value="PTS_EIIC_1"/>
</dbReference>
<dbReference type="KEGG" id="plen:EIM92_09235"/>
<keyword evidence="16" id="KW-1185">Reference proteome</keyword>
<dbReference type="PROSITE" id="PS51098">
    <property type="entry name" value="PTS_EIIB_TYPE_1"/>
    <property type="match status" value="1"/>
</dbReference>
<evidence type="ECO:0000256" key="5">
    <source>
        <dbReference type="ARBA" id="ARBA00022679"/>
    </source>
</evidence>
<reference evidence="15 16" key="1">
    <citation type="submission" date="2018-11" db="EMBL/GenBank/DDBJ databases">
        <title>Genome sequencing of Paenibacillus lentus DSM25539(T).</title>
        <authorList>
            <person name="Kook J.-K."/>
            <person name="Park S.-N."/>
            <person name="Lim Y.K."/>
        </authorList>
    </citation>
    <scope>NUCLEOTIDE SEQUENCE [LARGE SCALE GENOMIC DNA]</scope>
    <source>
        <strain evidence="15 16">DSM 25539</strain>
    </source>
</reference>
<feature type="domain" description="PTS EIIB type-1" evidence="13">
    <location>
        <begin position="423"/>
        <end position="500"/>
    </location>
</feature>
<dbReference type="Pfam" id="PF02378">
    <property type="entry name" value="PTS_EIIC"/>
    <property type="match status" value="1"/>
</dbReference>
<feature type="transmembrane region" description="Helical" evidence="12">
    <location>
        <begin position="302"/>
        <end position="324"/>
    </location>
</feature>
<evidence type="ECO:0000256" key="1">
    <source>
        <dbReference type="ARBA" id="ARBA00004651"/>
    </source>
</evidence>
<dbReference type="GO" id="GO:0008982">
    <property type="term" value="F:protein-N(PI)-phosphohistidine-sugar phosphotransferase activity"/>
    <property type="evidence" value="ECO:0007669"/>
    <property type="project" value="InterPro"/>
</dbReference>
<keyword evidence="2" id="KW-0813">Transport</keyword>
<feature type="transmembrane region" description="Helical" evidence="12">
    <location>
        <begin position="114"/>
        <end position="132"/>
    </location>
</feature>
<dbReference type="PANTHER" id="PTHR30009:SF4">
    <property type="entry name" value="PTS SYSTEM N-ACETYLGLUCOSAMINE-SPECIFIC EIICBA COMPONENT"/>
    <property type="match status" value="1"/>
</dbReference>
<keyword evidence="3" id="KW-1003">Cell membrane</keyword>
<dbReference type="Pfam" id="PF00367">
    <property type="entry name" value="PTS_EIIB"/>
    <property type="match status" value="1"/>
</dbReference>
<feature type="domain" description="PTS EIIC type-1" evidence="14">
    <location>
        <begin position="1"/>
        <end position="388"/>
    </location>
</feature>
<dbReference type="PROSITE" id="PS01035">
    <property type="entry name" value="PTS_EIIB_TYPE_1_CYS"/>
    <property type="match status" value="1"/>
</dbReference>
<protein>
    <submittedName>
        <fullName evidence="15">PTS sugar transporter</fullName>
    </submittedName>
</protein>
<evidence type="ECO:0000256" key="2">
    <source>
        <dbReference type="ARBA" id="ARBA00022448"/>
    </source>
</evidence>
<evidence type="ECO:0000313" key="16">
    <source>
        <dbReference type="Proteomes" id="UP000273145"/>
    </source>
</evidence>
<dbReference type="PROSITE" id="PS51103">
    <property type="entry name" value="PTS_EIIC_TYPE_1"/>
    <property type="match status" value="1"/>
</dbReference>
<dbReference type="InterPro" id="IPR018113">
    <property type="entry name" value="PTrfase_EIIB_Cys"/>
</dbReference>
<dbReference type="Proteomes" id="UP000273145">
    <property type="component" value="Chromosome"/>
</dbReference>
<dbReference type="GO" id="GO:0016301">
    <property type="term" value="F:kinase activity"/>
    <property type="evidence" value="ECO:0007669"/>
    <property type="project" value="UniProtKB-KW"/>
</dbReference>
<dbReference type="GO" id="GO:0009401">
    <property type="term" value="P:phosphoenolpyruvate-dependent sugar phosphotransferase system"/>
    <property type="evidence" value="ECO:0007669"/>
    <property type="project" value="UniProtKB-KW"/>
</dbReference>